<feature type="binding site" evidence="20">
    <location>
        <position position="672"/>
    </location>
    <ligand>
        <name>ATP</name>
        <dbReference type="ChEBI" id="CHEBI:30616"/>
    </ligand>
</feature>
<dbReference type="GO" id="GO:0000287">
    <property type="term" value="F:magnesium ion binding"/>
    <property type="evidence" value="ECO:0007669"/>
    <property type="project" value="UniProtKB-UniRule"/>
</dbReference>
<dbReference type="FunFam" id="3.40.1110.10:FF:000010">
    <property type="entry name" value="Phospholipid-transporting ATPase"/>
    <property type="match status" value="1"/>
</dbReference>
<organism evidence="26 27">
    <name type="scientific">Varanus komodoensis</name>
    <name type="common">Komodo dragon</name>
    <dbReference type="NCBI Taxonomy" id="61221"/>
    <lineage>
        <taxon>Eukaryota</taxon>
        <taxon>Metazoa</taxon>
        <taxon>Chordata</taxon>
        <taxon>Craniata</taxon>
        <taxon>Vertebrata</taxon>
        <taxon>Euteleostomi</taxon>
        <taxon>Lepidosauria</taxon>
        <taxon>Squamata</taxon>
        <taxon>Bifurcata</taxon>
        <taxon>Unidentata</taxon>
        <taxon>Episquamata</taxon>
        <taxon>Toxicofera</taxon>
        <taxon>Anguimorpha</taxon>
        <taxon>Paleoanguimorpha</taxon>
        <taxon>Varanoidea</taxon>
        <taxon>Varanidae</taxon>
        <taxon>Varanus</taxon>
    </lineage>
</organism>
<evidence type="ECO:0000256" key="7">
    <source>
        <dbReference type="ARBA" id="ARBA00022553"/>
    </source>
</evidence>
<feature type="transmembrane region" description="Helical" evidence="22">
    <location>
        <begin position="986"/>
        <end position="1008"/>
    </location>
</feature>
<comment type="cofactor">
    <cofactor evidence="1 21">
        <name>Mg(2+)</name>
        <dbReference type="ChEBI" id="CHEBI:18420"/>
    </cofactor>
</comment>
<feature type="binding site" evidence="21">
    <location>
        <position position="790"/>
    </location>
    <ligand>
        <name>Mg(2+)</name>
        <dbReference type="ChEBI" id="CHEBI:18420"/>
    </ligand>
</feature>
<feature type="binding site" evidence="21">
    <location>
        <position position="395"/>
    </location>
    <ligand>
        <name>Mg(2+)</name>
        <dbReference type="ChEBI" id="CHEBI:18420"/>
    </ligand>
</feature>
<evidence type="ECO:0000256" key="5">
    <source>
        <dbReference type="ARBA" id="ARBA00008109"/>
    </source>
</evidence>
<dbReference type="Gene3D" id="3.40.50.1000">
    <property type="entry name" value="HAD superfamily/HAD-like"/>
    <property type="match status" value="1"/>
</dbReference>
<keyword evidence="14 22" id="KW-1133">Transmembrane helix</keyword>
<dbReference type="InterPro" id="IPR008250">
    <property type="entry name" value="ATPase_P-typ_transduc_dom_A_sf"/>
</dbReference>
<keyword evidence="13 22" id="KW-1278">Translocase</keyword>
<dbReference type="EC" id="7.6.2.1" evidence="22"/>
<protein>
    <recommendedName>
        <fullName evidence="22">Phospholipid-transporting ATPase</fullName>
        <ecNumber evidence="22">7.6.2.1</ecNumber>
    </recommendedName>
</protein>
<feature type="binding site" evidence="20">
    <location>
        <position position="789"/>
    </location>
    <ligand>
        <name>ATP</name>
        <dbReference type="ChEBI" id="CHEBI:30616"/>
    </ligand>
</feature>
<dbReference type="PANTHER" id="PTHR24092:SF221">
    <property type="entry name" value="PHOSPHOLIPID-TRANSPORTING ATPASE IA"/>
    <property type="match status" value="1"/>
</dbReference>
<dbReference type="InterPro" id="IPR032631">
    <property type="entry name" value="P-type_ATPase_N"/>
</dbReference>
<evidence type="ECO:0000256" key="11">
    <source>
        <dbReference type="ARBA" id="ARBA00022840"/>
    </source>
</evidence>
<dbReference type="InterPro" id="IPR018303">
    <property type="entry name" value="ATPase_P-typ_P_site"/>
</dbReference>
<comment type="catalytic activity">
    <reaction evidence="17 22">
        <text>ATP + H2O + phospholipidSide 1 = ADP + phosphate + phospholipidSide 2.</text>
        <dbReference type="EC" id="7.6.2.1"/>
    </reaction>
</comment>
<feature type="binding site" evidence="21">
    <location>
        <position position="786"/>
    </location>
    <ligand>
        <name>Mg(2+)</name>
        <dbReference type="ChEBI" id="CHEBI:18420"/>
    </ligand>
</feature>
<dbReference type="NCBIfam" id="TIGR01494">
    <property type="entry name" value="ATPase_P-type"/>
    <property type="match status" value="2"/>
</dbReference>
<feature type="transmembrane region" description="Helical" evidence="22">
    <location>
        <begin position="925"/>
        <end position="945"/>
    </location>
</feature>
<evidence type="ECO:0000256" key="12">
    <source>
        <dbReference type="ARBA" id="ARBA00022842"/>
    </source>
</evidence>
<feature type="binding site" evidence="21">
    <location>
        <position position="393"/>
    </location>
    <ligand>
        <name>Mg(2+)</name>
        <dbReference type="ChEBI" id="CHEBI:18420"/>
    </ligand>
</feature>
<evidence type="ECO:0000256" key="22">
    <source>
        <dbReference type="RuleBase" id="RU362033"/>
    </source>
</evidence>
<comment type="catalytic activity">
    <reaction evidence="18">
        <text>a 1,2-diacyl-sn-glycero-3-phospho-L-serine(out) + ATP + H2O = a 1,2-diacyl-sn-glycero-3-phospho-L-serine(in) + ADP + phosphate + H(+)</text>
        <dbReference type="Rhea" id="RHEA:38567"/>
        <dbReference type="ChEBI" id="CHEBI:15377"/>
        <dbReference type="ChEBI" id="CHEBI:15378"/>
        <dbReference type="ChEBI" id="CHEBI:30616"/>
        <dbReference type="ChEBI" id="CHEBI:43474"/>
        <dbReference type="ChEBI" id="CHEBI:57262"/>
        <dbReference type="ChEBI" id="CHEBI:456216"/>
    </reaction>
    <physiologicalReaction direction="left-to-right" evidence="18">
        <dbReference type="Rhea" id="RHEA:38568"/>
    </physiologicalReaction>
</comment>
<dbReference type="InterPro" id="IPR023298">
    <property type="entry name" value="ATPase_P-typ_TM_dom_sf"/>
</dbReference>
<dbReference type="Proteomes" id="UP000694545">
    <property type="component" value="Unplaced"/>
</dbReference>
<feature type="binding site" evidence="20">
    <location>
        <position position="766"/>
    </location>
    <ligand>
        <name>ATP</name>
        <dbReference type="ChEBI" id="CHEBI:30616"/>
    </ligand>
</feature>
<dbReference type="GO" id="GO:0045332">
    <property type="term" value="P:phospholipid translocation"/>
    <property type="evidence" value="ECO:0007669"/>
    <property type="project" value="TreeGrafter"/>
</dbReference>
<dbReference type="Gene3D" id="2.70.150.10">
    <property type="entry name" value="Calcium-transporting ATPase, cytoplasmic transduction domain A"/>
    <property type="match status" value="1"/>
</dbReference>
<feature type="transmembrane region" description="Helical" evidence="22">
    <location>
        <begin position="324"/>
        <end position="347"/>
    </location>
</feature>
<evidence type="ECO:0000256" key="8">
    <source>
        <dbReference type="ARBA" id="ARBA00022692"/>
    </source>
</evidence>
<dbReference type="PANTHER" id="PTHR24092">
    <property type="entry name" value="PROBABLE PHOSPHOLIPID-TRANSPORTING ATPASE"/>
    <property type="match status" value="1"/>
</dbReference>
<evidence type="ECO:0000256" key="9">
    <source>
        <dbReference type="ARBA" id="ARBA00022723"/>
    </source>
</evidence>
<dbReference type="SFLD" id="SFLDG00002">
    <property type="entry name" value="C1.7:_P-type_atpase_like"/>
    <property type="match status" value="1"/>
</dbReference>
<feature type="binding site" evidence="20">
    <location>
        <position position="534"/>
    </location>
    <ligand>
        <name>ATP</name>
        <dbReference type="ChEBI" id="CHEBI:30616"/>
    </ligand>
</feature>
<evidence type="ECO:0000256" key="2">
    <source>
        <dbReference type="ARBA" id="ARBA00004141"/>
    </source>
</evidence>
<evidence type="ECO:0000256" key="4">
    <source>
        <dbReference type="ARBA" id="ARBA00004555"/>
    </source>
</evidence>
<evidence type="ECO:0000256" key="13">
    <source>
        <dbReference type="ARBA" id="ARBA00022967"/>
    </source>
</evidence>
<reference evidence="26" key="1">
    <citation type="submission" date="2025-08" db="UniProtKB">
        <authorList>
            <consortium name="Ensembl"/>
        </authorList>
    </citation>
    <scope>IDENTIFICATION</scope>
</reference>
<dbReference type="Pfam" id="PF16212">
    <property type="entry name" value="PhoLip_ATPase_C"/>
    <property type="match status" value="1"/>
</dbReference>
<dbReference type="PROSITE" id="PS00154">
    <property type="entry name" value="ATPASE_E1_E2"/>
    <property type="match status" value="1"/>
</dbReference>
<keyword evidence="27" id="KW-1185">Reference proteome</keyword>
<feature type="binding site" evidence="20">
    <location>
        <position position="394"/>
    </location>
    <ligand>
        <name>ATP</name>
        <dbReference type="ChEBI" id="CHEBI:30616"/>
    </ligand>
</feature>
<evidence type="ECO:0000259" key="24">
    <source>
        <dbReference type="Pfam" id="PF16209"/>
    </source>
</evidence>
<dbReference type="InterPro" id="IPR001757">
    <property type="entry name" value="P_typ_ATPase"/>
</dbReference>
<keyword evidence="10 20" id="KW-0547">Nucleotide-binding</keyword>
<keyword evidence="12 21" id="KW-0460">Magnesium</keyword>
<keyword evidence="9 21" id="KW-0479">Metal-binding</keyword>
<feature type="transmembrane region" description="Helical" evidence="22">
    <location>
        <begin position="878"/>
        <end position="896"/>
    </location>
</feature>
<evidence type="ECO:0000256" key="16">
    <source>
        <dbReference type="ARBA" id="ARBA00023136"/>
    </source>
</evidence>
<evidence type="ECO:0000256" key="18">
    <source>
        <dbReference type="ARBA" id="ARBA00051303"/>
    </source>
</evidence>
<evidence type="ECO:0000313" key="27">
    <source>
        <dbReference type="Proteomes" id="UP000694545"/>
    </source>
</evidence>
<evidence type="ECO:0000259" key="23">
    <source>
        <dbReference type="Pfam" id="PF00122"/>
    </source>
</evidence>
<dbReference type="NCBIfam" id="TIGR01652">
    <property type="entry name" value="ATPase-Plipid"/>
    <property type="match status" value="1"/>
</dbReference>
<reference evidence="26" key="2">
    <citation type="submission" date="2025-09" db="UniProtKB">
        <authorList>
            <consortium name="Ensembl"/>
        </authorList>
    </citation>
    <scope>IDENTIFICATION</scope>
</reference>
<feature type="binding site" evidence="20">
    <location>
        <position position="395"/>
    </location>
    <ligand>
        <name>ATP</name>
        <dbReference type="ChEBI" id="CHEBI:30616"/>
    </ligand>
</feature>
<keyword evidence="7" id="KW-0597">Phosphoprotein</keyword>
<feature type="binding site" evidence="20">
    <location>
        <position position="393"/>
    </location>
    <ligand>
        <name>ATP</name>
        <dbReference type="ChEBI" id="CHEBI:30616"/>
    </ligand>
</feature>
<dbReference type="GO" id="GO:0005886">
    <property type="term" value="C:plasma membrane"/>
    <property type="evidence" value="ECO:0007669"/>
    <property type="project" value="UniProtKB-SubCell"/>
</dbReference>
<dbReference type="GO" id="GO:0140326">
    <property type="term" value="F:ATPase-coupled intramembrane lipid transporter activity"/>
    <property type="evidence" value="ECO:0007669"/>
    <property type="project" value="UniProtKB-EC"/>
</dbReference>
<dbReference type="InterPro" id="IPR023299">
    <property type="entry name" value="ATPase_P-typ_cyto_dom_N"/>
</dbReference>
<dbReference type="GO" id="GO:0005524">
    <property type="term" value="F:ATP binding"/>
    <property type="evidence" value="ECO:0007669"/>
    <property type="project" value="UniProtKB-UniRule"/>
</dbReference>
<dbReference type="SUPFAM" id="SSF81660">
    <property type="entry name" value="Metal cation-transporting ATPase, ATP-binding domain N"/>
    <property type="match status" value="1"/>
</dbReference>
<keyword evidence="16 22" id="KW-0472">Membrane</keyword>
<evidence type="ECO:0000259" key="25">
    <source>
        <dbReference type="Pfam" id="PF16212"/>
    </source>
</evidence>
<keyword evidence="8 22" id="KW-0812">Transmembrane</keyword>
<evidence type="ECO:0000256" key="17">
    <source>
        <dbReference type="ARBA" id="ARBA00034036"/>
    </source>
</evidence>
<feature type="domain" description="P-type ATPase C-terminal" evidence="25">
    <location>
        <begin position="812"/>
        <end position="1054"/>
    </location>
</feature>
<dbReference type="InterPro" id="IPR023214">
    <property type="entry name" value="HAD_sf"/>
</dbReference>
<feature type="active site" description="4-aspartylphosphate intermediate" evidence="19">
    <location>
        <position position="393"/>
    </location>
</feature>
<feature type="binding site" evidence="20">
    <location>
        <position position="590"/>
    </location>
    <ligand>
        <name>ATP</name>
        <dbReference type="ChEBI" id="CHEBI:30616"/>
    </ligand>
</feature>
<dbReference type="SUPFAM" id="SSF56784">
    <property type="entry name" value="HAD-like"/>
    <property type="match status" value="1"/>
</dbReference>
<feature type="binding site" evidence="20">
    <location>
        <position position="790"/>
    </location>
    <ligand>
        <name>ATP</name>
        <dbReference type="ChEBI" id="CHEBI:30616"/>
    </ligand>
</feature>
<sequence length="1140" mass="129512">MTTIVQGILFSYFTGYEKTDDVSEKTSLADQEEVRTIFINQPQFSKFCNNHVSTAKYNFITFLPRFLYSQFRRAANAFFLFIALLQQIPDVSPTGRYTTLVPLLFILVVAAVKEIIEDVVILRNGAWEIVHWEKIAVGEIVKVTNGEHLPADLISLSSSEPQAMCYIETSNLDGETNLKIRQGLPLTSEIKDMDSLMRLSGRIECESPNRHLYDFVGNIRLEGHGTVPLGPDQILLRGAQLRNTQWVHGIIVYTGHDTKLMQNSTSPPLKLSNVERITNIQILFLFCILIAISLICSIGSVIWNQKHEERDWYINLNYGGASNFGLNFLTFIILFNNLIPISLLVTLEVVKFIQAYFINWDIDMHYEPTDTAAMARTSNLNEELGQVKYIFSDKTGTLTCNVMQFKKCTIAGIAYGYILHCCTFIFYLFLFRQSSEAKEDKMFSDPSLLENLQNKHPTAPIICEFLTMMAVCHTAVPEREDDKLIYQAASPDEGALVRAAKHLQFVFTGRTPDSVIIESLGQEERYELLNVLEFTSARKRMSVIVRTPTGKLRLYCKGADTVIYDRLAENSRYKEITLKHLELFATEGLRTLCFAVAEITENDYYEWLNVYQRAAVSVQNRTLKLEESYELIEKNLQLLGATAIEDKLQDQVPETIETLMKADIKIWILTGDKQETAINIGHSCKLLRKNMGLLVINEGSLDATRETLSHHCSTLGDALRKENDFALIIDGKTLKYALTFGVRQYFLDLALSCKAVICCRVSPLQKSEVVEMVKKQVKVVTLAIGDGANDVSMIQTAHVGVGISGNEGLQAANSSDYSIAQFKYLKNLLLVHGAWNYSRIAKCILYCFYKNIVLYIIEIWFAFVNGFSGQILFERWCIGLYNVMFTAMPPLTLGIFERSCRKENMLKYPELYKTSQNALDFNSKVFWVHCLNGLFHSVILFWFPLKAIQYGKKITNFSIFFQFVVITVCLKAGLETSYWTLFSHIAIWGSIALWVVFFGIYSSLWPLIPMAPDMSGEAAMLFSSGVFWMGLFSIPMTALIFDVVYKVIKRAAFKTLVDEVQELEAKSQDPGAVVHGKSLTERAQLLKNVFKKNHVNLYRSESLQQNLLHGYAFSQDENGIVSQSEVIRAYDTTKQRPDEW</sequence>
<dbReference type="FunFam" id="2.70.150.10:FF:000021">
    <property type="entry name" value="Phospholipid-transporting ATPase"/>
    <property type="match status" value="1"/>
</dbReference>
<evidence type="ECO:0000256" key="15">
    <source>
        <dbReference type="ARBA" id="ARBA00023034"/>
    </source>
</evidence>
<comment type="subcellular location">
    <subcellularLocation>
        <location evidence="3">Cell membrane</location>
    </subcellularLocation>
    <subcellularLocation>
        <location evidence="4">Golgi apparatus</location>
    </subcellularLocation>
    <subcellularLocation>
        <location evidence="2 22">Membrane</location>
        <topology evidence="2 22">Multi-pass membrane protein</topology>
    </subcellularLocation>
</comment>
<dbReference type="Pfam" id="PF00122">
    <property type="entry name" value="E1-E2_ATPase"/>
    <property type="match status" value="1"/>
</dbReference>
<dbReference type="InterPro" id="IPR044492">
    <property type="entry name" value="P_typ_ATPase_HD_dom"/>
</dbReference>
<dbReference type="SUPFAM" id="SSF81665">
    <property type="entry name" value="Calcium ATPase, transmembrane domain M"/>
    <property type="match status" value="1"/>
</dbReference>
<feature type="binding site" evidence="20">
    <location>
        <position position="493"/>
    </location>
    <ligand>
        <name>ATP</name>
        <dbReference type="ChEBI" id="CHEBI:30616"/>
    </ligand>
</feature>
<evidence type="ECO:0000256" key="6">
    <source>
        <dbReference type="ARBA" id="ARBA00022475"/>
    </source>
</evidence>
<dbReference type="PRINTS" id="PR00119">
    <property type="entry name" value="CATATPASE"/>
</dbReference>
<feature type="domain" description="P-type ATPase A" evidence="23">
    <location>
        <begin position="118"/>
        <end position="177"/>
    </location>
</feature>
<dbReference type="Ensembl" id="ENSVKKT00000015327.1">
    <property type="protein sequence ID" value="ENSVKKP00000014969.1"/>
    <property type="gene ID" value="ENSVKKG00000010224.1"/>
</dbReference>
<feature type="transmembrane region" description="Helical" evidence="22">
    <location>
        <begin position="852"/>
        <end position="872"/>
    </location>
</feature>
<dbReference type="GO" id="GO:0016887">
    <property type="term" value="F:ATP hydrolysis activity"/>
    <property type="evidence" value="ECO:0007669"/>
    <property type="project" value="InterPro"/>
</dbReference>
<feature type="domain" description="P-type ATPase N-terminal" evidence="24">
    <location>
        <begin position="39"/>
        <end position="100"/>
    </location>
</feature>
<evidence type="ECO:0000256" key="14">
    <source>
        <dbReference type="ARBA" id="ARBA00022989"/>
    </source>
</evidence>
<evidence type="ECO:0000256" key="20">
    <source>
        <dbReference type="PIRSR" id="PIRSR606539-2"/>
    </source>
</evidence>
<feature type="binding site" evidence="20">
    <location>
        <position position="670"/>
    </location>
    <ligand>
        <name>ATP</name>
        <dbReference type="ChEBI" id="CHEBI:30616"/>
    </ligand>
</feature>
<evidence type="ECO:0000256" key="3">
    <source>
        <dbReference type="ARBA" id="ARBA00004236"/>
    </source>
</evidence>
<dbReference type="InterPro" id="IPR032630">
    <property type="entry name" value="P_typ_ATPase_c"/>
</dbReference>
<evidence type="ECO:0000256" key="10">
    <source>
        <dbReference type="ARBA" id="ARBA00022741"/>
    </source>
</evidence>
<evidence type="ECO:0000256" key="21">
    <source>
        <dbReference type="PIRSR" id="PIRSR606539-3"/>
    </source>
</evidence>
<dbReference type="AlphaFoldDB" id="A0A8D2L0P7"/>
<feature type="binding site" evidence="20">
    <location>
        <position position="760"/>
    </location>
    <ligand>
        <name>ATP</name>
        <dbReference type="ChEBI" id="CHEBI:30616"/>
    </ligand>
</feature>
<dbReference type="Pfam" id="PF13246">
    <property type="entry name" value="Cation_ATPase"/>
    <property type="match status" value="1"/>
</dbReference>
<feature type="binding site" evidence="20">
    <location>
        <position position="671"/>
    </location>
    <ligand>
        <name>ATP</name>
        <dbReference type="ChEBI" id="CHEBI:30616"/>
    </ligand>
</feature>
<feature type="transmembrane region" description="Helical" evidence="22">
    <location>
        <begin position="1020"/>
        <end position="1045"/>
    </location>
</feature>
<dbReference type="Gene3D" id="3.40.1110.10">
    <property type="entry name" value="Calcium-transporting ATPase, cytoplasmic domain N"/>
    <property type="match status" value="1"/>
</dbReference>
<keyword evidence="6" id="KW-1003">Cell membrane</keyword>
<evidence type="ECO:0000256" key="19">
    <source>
        <dbReference type="PIRSR" id="PIRSR606539-1"/>
    </source>
</evidence>
<feature type="transmembrane region" description="Helical" evidence="22">
    <location>
        <begin position="412"/>
        <end position="431"/>
    </location>
</feature>
<feature type="binding site" evidence="20">
    <location>
        <position position="557"/>
    </location>
    <ligand>
        <name>ATP</name>
        <dbReference type="ChEBI" id="CHEBI:30616"/>
    </ligand>
</feature>
<comment type="similarity">
    <text evidence="5 22">Belongs to the cation transport ATPase (P-type) (TC 3.A.3) family. Type IV subfamily.</text>
</comment>
<dbReference type="InterPro" id="IPR036412">
    <property type="entry name" value="HAD-like_sf"/>
</dbReference>
<dbReference type="SFLD" id="SFLDF00027">
    <property type="entry name" value="p-type_atpase"/>
    <property type="match status" value="1"/>
</dbReference>
<dbReference type="GO" id="GO:0005802">
    <property type="term" value="C:trans-Golgi network"/>
    <property type="evidence" value="ECO:0007669"/>
    <property type="project" value="TreeGrafter"/>
</dbReference>
<proteinExistence type="inferred from homology"/>
<accession>A0A8D2L0P7</accession>
<feature type="transmembrane region" description="Helical" evidence="22">
    <location>
        <begin position="282"/>
        <end position="303"/>
    </location>
</feature>
<keyword evidence="11 20" id="KW-0067">ATP-binding</keyword>
<dbReference type="SUPFAM" id="SSF81653">
    <property type="entry name" value="Calcium ATPase, transduction domain A"/>
    <property type="match status" value="1"/>
</dbReference>
<dbReference type="InterPro" id="IPR006539">
    <property type="entry name" value="P-type_ATPase_IV"/>
</dbReference>
<name>A0A8D2L0P7_VARKO</name>
<dbReference type="InterPro" id="IPR059000">
    <property type="entry name" value="ATPase_P-type_domA"/>
</dbReference>
<evidence type="ECO:0000313" key="26">
    <source>
        <dbReference type="Ensembl" id="ENSVKKP00000014969.1"/>
    </source>
</evidence>
<keyword evidence="15" id="KW-0333">Golgi apparatus</keyword>
<feature type="transmembrane region" description="Helical" evidence="22">
    <location>
        <begin position="957"/>
        <end position="974"/>
    </location>
</feature>
<dbReference type="SFLD" id="SFLDS00003">
    <property type="entry name" value="Haloacid_Dehalogenase"/>
    <property type="match status" value="1"/>
</dbReference>
<dbReference type="CDD" id="cd02073">
    <property type="entry name" value="P-type_ATPase_APLT_Dnf-like"/>
    <property type="match status" value="1"/>
</dbReference>
<evidence type="ECO:0000256" key="1">
    <source>
        <dbReference type="ARBA" id="ARBA00001946"/>
    </source>
</evidence>
<dbReference type="Pfam" id="PF16209">
    <property type="entry name" value="PhoLip_ATPase_N"/>
    <property type="match status" value="1"/>
</dbReference>
<dbReference type="FunFam" id="3.40.50.1000:FF:000010">
    <property type="entry name" value="Phospholipid-transporting ATPase"/>
    <property type="match status" value="1"/>
</dbReference>